<feature type="compositionally biased region" description="Pro residues" evidence="1">
    <location>
        <begin position="1"/>
        <end position="11"/>
    </location>
</feature>
<reference evidence="2" key="1">
    <citation type="journal article" date="2020" name="Phytopathology">
        <title>Genome sequence and comparative analysis of Colletotrichum gloeosporioides isolated from Liriodendron leaves.</title>
        <authorList>
            <person name="Fu F.F."/>
            <person name="Hao Z."/>
            <person name="Wang P."/>
            <person name="Lu Y."/>
            <person name="Xue L.J."/>
            <person name="Wei G."/>
            <person name="Tian Y."/>
            <person name="Baishi H."/>
            <person name="Xu H."/>
            <person name="Shi J."/>
            <person name="Cheng T."/>
            <person name="Wang G."/>
            <person name="Yi Y."/>
            <person name="Chen J."/>
        </authorList>
    </citation>
    <scope>NUCLEOTIDE SEQUENCE</scope>
    <source>
        <strain evidence="2">Lc1</strain>
    </source>
</reference>
<dbReference type="EMBL" id="WVTB01000065">
    <property type="protein sequence ID" value="KAF3802160.1"/>
    <property type="molecule type" value="Genomic_DNA"/>
</dbReference>
<evidence type="ECO:0000313" key="2">
    <source>
        <dbReference type="EMBL" id="KAF3802160.1"/>
    </source>
</evidence>
<feature type="region of interest" description="Disordered" evidence="1">
    <location>
        <begin position="1"/>
        <end position="124"/>
    </location>
</feature>
<sequence>MDPRHNPPPGPTSSHAQCGDNMMSVAAVMSGETESGADAASVTSETITSAASASGGDEAEQPLPPTTLEEMPENPTEPSRENQSSKVSDEDADYEKRMEEYDRRHQERMDKYFGPPPDDDADDDDSVYSIDSFTKKLISPWDPETDIIVHVARPEDRDDPTPLPPQIETSVEFIDDYIEEDWQQAYKPGTSIVLVPHKPANPYGYAAYATPANVNPSDWGYKERFLERSRSEHALHHRPTPYTSMTEKQRRAAGLPPPFERDYSEHPTEPQASVSLKLVKFLSGGPWSGPAVFLCEVTQGARAFGMPQRVVAKFQDPMFFQASPPPDQPFFNEFDRANFNLSREAGAYEQLREKSCHGDPHLAPAYFGAFTAEIRTTNPALIGDEPFLPRSVGVILLEHIDGVSISSLCDRQGPEGALTPRYHDAPRNAFGQLDMSPASRLDMLKTFMDGFVRQLFAGVYQEEEISPNHILVAPAAHGRARVAMIHYRDSLVDCKSKKPQGKYDDFPHPPHPYTIFKDAYHLNALEGWFPCMWMVKDNDELEEWLIKTFDDDAFGPYHPLKIGTSDSGGEKKAGEAV</sequence>
<keyword evidence="3" id="KW-1185">Reference proteome</keyword>
<protein>
    <submittedName>
        <fullName evidence="2">Uncharacterized protein</fullName>
    </submittedName>
</protein>
<feature type="compositionally biased region" description="Basic and acidic residues" evidence="1">
    <location>
        <begin position="94"/>
        <end position="111"/>
    </location>
</feature>
<feature type="compositionally biased region" description="Low complexity" evidence="1">
    <location>
        <begin position="66"/>
        <end position="77"/>
    </location>
</feature>
<dbReference type="Proteomes" id="UP000613401">
    <property type="component" value="Unassembled WGS sequence"/>
</dbReference>
<accession>A0A8H4FHE9</accession>
<evidence type="ECO:0000313" key="3">
    <source>
        <dbReference type="Proteomes" id="UP000613401"/>
    </source>
</evidence>
<comment type="caution">
    <text evidence="2">The sequence shown here is derived from an EMBL/GenBank/DDBJ whole genome shotgun (WGS) entry which is preliminary data.</text>
</comment>
<dbReference type="AlphaFoldDB" id="A0A8H4FHE9"/>
<gene>
    <name evidence="2" type="ORF">GCG54_00012406</name>
</gene>
<evidence type="ECO:0000256" key="1">
    <source>
        <dbReference type="SAM" id="MobiDB-lite"/>
    </source>
</evidence>
<reference evidence="2" key="2">
    <citation type="submission" date="2020-03" db="EMBL/GenBank/DDBJ databases">
        <authorList>
            <person name="Fu F.-F."/>
            <person name="Chen J."/>
        </authorList>
    </citation>
    <scope>NUCLEOTIDE SEQUENCE</scope>
    <source>
        <strain evidence="2">Lc1</strain>
    </source>
</reference>
<name>A0A8H4FHE9_COLGL</name>
<proteinExistence type="predicted"/>
<feature type="compositionally biased region" description="Low complexity" evidence="1">
    <location>
        <begin position="39"/>
        <end position="54"/>
    </location>
</feature>
<feature type="region of interest" description="Disordered" evidence="1">
    <location>
        <begin position="232"/>
        <end position="267"/>
    </location>
</feature>
<organism evidence="2 3">
    <name type="scientific">Colletotrichum gloeosporioides</name>
    <name type="common">Anthracnose fungus</name>
    <name type="synonym">Glomerella cingulata</name>
    <dbReference type="NCBI Taxonomy" id="474922"/>
    <lineage>
        <taxon>Eukaryota</taxon>
        <taxon>Fungi</taxon>
        <taxon>Dikarya</taxon>
        <taxon>Ascomycota</taxon>
        <taxon>Pezizomycotina</taxon>
        <taxon>Sordariomycetes</taxon>
        <taxon>Hypocreomycetidae</taxon>
        <taxon>Glomerellales</taxon>
        <taxon>Glomerellaceae</taxon>
        <taxon>Colletotrichum</taxon>
        <taxon>Colletotrichum gloeosporioides species complex</taxon>
    </lineage>
</organism>
<dbReference type="RefSeq" id="XP_045261319.1">
    <property type="nucleotide sequence ID" value="XM_045412284.1"/>
</dbReference>
<dbReference type="GeneID" id="69019526"/>